<evidence type="ECO:0000256" key="11">
    <source>
        <dbReference type="ARBA" id="ARBA00022853"/>
    </source>
</evidence>
<evidence type="ECO:0000313" key="20">
    <source>
        <dbReference type="Proteomes" id="UP000247498"/>
    </source>
</evidence>
<name>A0A2V0NWC9_9CHLO</name>
<dbReference type="EMBL" id="BDRX01000028">
    <property type="protein sequence ID" value="GBF91944.1"/>
    <property type="molecule type" value="Genomic_DNA"/>
</dbReference>
<dbReference type="STRING" id="307507.A0A2V0NWC9"/>
<comment type="subcellular location">
    <subcellularLocation>
        <location evidence="2">Cytoplasm</location>
    </subcellularLocation>
    <subcellularLocation>
        <location evidence="1">Nucleus</location>
    </subcellularLocation>
</comment>
<evidence type="ECO:0000256" key="17">
    <source>
        <dbReference type="ARBA" id="ARBA00032630"/>
    </source>
</evidence>
<evidence type="ECO:0000256" key="8">
    <source>
        <dbReference type="ARBA" id="ARBA00022763"/>
    </source>
</evidence>
<keyword evidence="8" id="KW-0227">DNA damage</keyword>
<dbReference type="GO" id="GO:0070552">
    <property type="term" value="C:BRISC complex"/>
    <property type="evidence" value="ECO:0007669"/>
    <property type="project" value="InterPro"/>
</dbReference>
<evidence type="ECO:0000256" key="7">
    <source>
        <dbReference type="ARBA" id="ARBA00022737"/>
    </source>
</evidence>
<feature type="compositionally biased region" description="Low complexity" evidence="18">
    <location>
        <begin position="208"/>
        <end position="226"/>
    </location>
</feature>
<keyword evidence="11" id="KW-0156">Chromatin regulator</keyword>
<dbReference type="InParanoid" id="A0A2V0NWC9"/>
<evidence type="ECO:0000256" key="18">
    <source>
        <dbReference type="SAM" id="MobiDB-lite"/>
    </source>
</evidence>
<reference evidence="19 20" key="1">
    <citation type="journal article" date="2018" name="Sci. Rep.">
        <title>Raphidocelis subcapitata (=Pseudokirchneriella subcapitata) provides an insight into genome evolution and environmental adaptations in the Sphaeropleales.</title>
        <authorList>
            <person name="Suzuki S."/>
            <person name="Yamaguchi H."/>
            <person name="Nakajima N."/>
            <person name="Kawachi M."/>
        </authorList>
    </citation>
    <scope>NUCLEOTIDE SEQUENCE [LARGE SCALE GENOMIC DNA]</scope>
    <source>
        <strain evidence="19 20">NIES-35</strain>
    </source>
</reference>
<dbReference type="GO" id="GO:0006325">
    <property type="term" value="P:chromatin organization"/>
    <property type="evidence" value="ECO:0007669"/>
    <property type="project" value="UniProtKB-KW"/>
</dbReference>
<comment type="similarity">
    <text evidence="15">Belongs to the BABAM2 family.</text>
</comment>
<sequence length="489" mass="50181">MEALLQRQLRGSLGPAAGLAEVESAQPVSNLHVLDLRLPWCGQQLRWQLLRDLARPDLAPDLVVDARGFSPLASAELRALLRDWRAGAPRDEAARMAGIVAAALRAFLGHQRERLGGLSDERLAFELGMLEDTGCSELLLTDERDPGGRRACFGVPIRGLDLACAEQLLKFLSPQSLRQQHKRHKQQEQQQQEQQQQEQQQAGGGGASAASEDGGEAAEGAAEAAPAGGGEPASGFVLSAAFRTGPGAAQAAPALQLQAPPWYAAACLPPLPLPAWNLQAPLLEYAGLVRERLQQHLQQHCGQAAARFQMFEELAALFGPPLEVRMASPPPPPAGAGGAGGAAPSWSAVAGGGGGGGAAAGALVGGGGPGVSAGAFSVLHDQQPMVLFVELLPRFPEEQPALTLQSVRRTGPEGAATFRGYPWSPRWPIDEMAARIFNYIRQEAARSAPRLTGGASGSGGGGGGGGGGLGGGLGGGAAPAPSAAGAAGV</sequence>
<evidence type="ECO:0000256" key="5">
    <source>
        <dbReference type="ARBA" id="ARBA00022618"/>
    </source>
</evidence>
<dbReference type="PANTHER" id="PTHR15189:SF7">
    <property type="entry name" value="BRISC AND BRCA1-A COMPLEX MEMBER 2"/>
    <property type="match status" value="1"/>
</dbReference>
<evidence type="ECO:0000256" key="2">
    <source>
        <dbReference type="ARBA" id="ARBA00004496"/>
    </source>
</evidence>
<evidence type="ECO:0000256" key="1">
    <source>
        <dbReference type="ARBA" id="ARBA00004123"/>
    </source>
</evidence>
<evidence type="ECO:0000256" key="12">
    <source>
        <dbReference type="ARBA" id="ARBA00023204"/>
    </source>
</evidence>
<evidence type="ECO:0000313" key="19">
    <source>
        <dbReference type="EMBL" id="GBF91944.1"/>
    </source>
</evidence>
<dbReference type="Pfam" id="PF06113">
    <property type="entry name" value="BRE"/>
    <property type="match status" value="1"/>
</dbReference>
<dbReference type="AlphaFoldDB" id="A0A2V0NWC9"/>
<organism evidence="19 20">
    <name type="scientific">Raphidocelis subcapitata</name>
    <dbReference type="NCBI Taxonomy" id="307507"/>
    <lineage>
        <taxon>Eukaryota</taxon>
        <taxon>Viridiplantae</taxon>
        <taxon>Chlorophyta</taxon>
        <taxon>core chlorophytes</taxon>
        <taxon>Chlorophyceae</taxon>
        <taxon>CS clade</taxon>
        <taxon>Sphaeropleales</taxon>
        <taxon>Selenastraceae</taxon>
        <taxon>Raphidocelis</taxon>
    </lineage>
</organism>
<keyword evidence="12" id="KW-0234">DNA repair</keyword>
<dbReference type="OrthoDB" id="538811at2759"/>
<feature type="region of interest" description="Disordered" evidence="18">
    <location>
        <begin position="176"/>
        <end position="230"/>
    </location>
</feature>
<accession>A0A2V0NWC9</accession>
<keyword evidence="13" id="KW-0539">Nucleus</keyword>
<keyword evidence="10" id="KW-0833">Ubl conjugation pathway</keyword>
<keyword evidence="4" id="KW-0963">Cytoplasm</keyword>
<dbReference type="PANTHER" id="PTHR15189">
    <property type="entry name" value="BRISC AND BRCA1-A COMPLEX MEMBER 2"/>
    <property type="match status" value="1"/>
</dbReference>
<dbReference type="GO" id="GO:0005737">
    <property type="term" value="C:cytoplasm"/>
    <property type="evidence" value="ECO:0007669"/>
    <property type="project" value="UniProtKB-SubCell"/>
</dbReference>
<dbReference type="GO" id="GO:0006302">
    <property type="term" value="P:double-strand break repair"/>
    <property type="evidence" value="ECO:0007669"/>
    <property type="project" value="TreeGrafter"/>
</dbReference>
<protein>
    <recommendedName>
        <fullName evidence="3">BRISC and BRCA1-A complex member 2</fullName>
    </recommendedName>
    <alternativeName>
        <fullName evidence="16">BRCA1-A complex subunit BRE</fullName>
    </alternativeName>
    <alternativeName>
        <fullName evidence="17">BRCA1/BRCA2-containing complex subunit 45</fullName>
    </alternativeName>
</protein>
<dbReference type="Proteomes" id="UP000247498">
    <property type="component" value="Unassembled WGS sequence"/>
</dbReference>
<dbReference type="GO" id="GO:0051301">
    <property type="term" value="P:cell division"/>
    <property type="evidence" value="ECO:0007669"/>
    <property type="project" value="UniProtKB-KW"/>
</dbReference>
<evidence type="ECO:0000256" key="9">
    <source>
        <dbReference type="ARBA" id="ARBA00022776"/>
    </source>
</evidence>
<evidence type="ECO:0000256" key="16">
    <source>
        <dbReference type="ARBA" id="ARBA00032491"/>
    </source>
</evidence>
<comment type="caution">
    <text evidence="19">The sequence shown here is derived from an EMBL/GenBank/DDBJ whole genome shotgun (WGS) entry which is preliminary data.</text>
</comment>
<proteinExistence type="inferred from homology"/>
<evidence type="ECO:0000256" key="14">
    <source>
        <dbReference type="ARBA" id="ARBA00023306"/>
    </source>
</evidence>
<keyword evidence="7" id="KW-0677">Repeat</keyword>
<keyword evidence="14" id="KW-0131">Cell cycle</keyword>
<keyword evidence="9" id="KW-0498">Mitosis</keyword>
<keyword evidence="6" id="KW-0053">Apoptosis</keyword>
<evidence type="ECO:0000256" key="3">
    <source>
        <dbReference type="ARBA" id="ARBA00019438"/>
    </source>
</evidence>
<evidence type="ECO:0000256" key="6">
    <source>
        <dbReference type="ARBA" id="ARBA00022703"/>
    </source>
</evidence>
<gene>
    <name evidence="19" type="ORF">Rsub_04668</name>
</gene>
<keyword evidence="5" id="KW-0132">Cell division</keyword>
<feature type="compositionally biased region" description="Low complexity" evidence="18">
    <location>
        <begin position="188"/>
        <end position="201"/>
    </location>
</feature>
<keyword evidence="20" id="KW-1185">Reference proteome</keyword>
<dbReference type="InterPro" id="IPR010358">
    <property type="entry name" value="BRE"/>
</dbReference>
<evidence type="ECO:0000256" key="10">
    <source>
        <dbReference type="ARBA" id="ARBA00022786"/>
    </source>
</evidence>
<evidence type="ECO:0000256" key="15">
    <source>
        <dbReference type="ARBA" id="ARBA00025766"/>
    </source>
</evidence>
<evidence type="ECO:0000256" key="13">
    <source>
        <dbReference type="ARBA" id="ARBA00023242"/>
    </source>
</evidence>
<evidence type="ECO:0000256" key="4">
    <source>
        <dbReference type="ARBA" id="ARBA00022490"/>
    </source>
</evidence>